<sequence>MFWQASEISPLINVDSGVVVPVIADCFVGSQEYVEEVKSLCDGYQVRYYGTVSYEDKIKFLQNAKAVISLPIYPFMEIFGLHVAEAMCCGTPVIALRSGGVTDQIKDGVTGFLCDALDEICEIIVTAKVSEIDPYECRRRVEEHFSKVVMAENYLEYFKKVLKS</sequence>
<evidence type="ECO:0000313" key="2">
    <source>
        <dbReference type="EMBL" id="RZN66762.1"/>
    </source>
</evidence>
<evidence type="ECO:0000259" key="1">
    <source>
        <dbReference type="Pfam" id="PF00534"/>
    </source>
</evidence>
<protein>
    <submittedName>
        <fullName evidence="2">Glycosyltransferase</fullName>
    </submittedName>
</protein>
<dbReference type="Pfam" id="PF00534">
    <property type="entry name" value="Glycos_transf_1"/>
    <property type="match status" value="1"/>
</dbReference>
<organism evidence="2 3">
    <name type="scientific">Candidatus Methanolliviera hydrocarbonicum</name>
    <dbReference type="NCBI Taxonomy" id="2491085"/>
    <lineage>
        <taxon>Archaea</taxon>
        <taxon>Methanobacteriati</taxon>
        <taxon>Methanobacteriota</taxon>
        <taxon>Candidatus Methanoliparia</taxon>
        <taxon>Candidatus Methanoliparales</taxon>
        <taxon>Candidatus Methanollivieraceae</taxon>
        <taxon>Candidatus Methanolliviera</taxon>
    </lineage>
</organism>
<dbReference type="InterPro" id="IPR050194">
    <property type="entry name" value="Glycosyltransferase_grp1"/>
</dbReference>
<comment type="caution">
    <text evidence="2">The sequence shown here is derived from an EMBL/GenBank/DDBJ whole genome shotgun (WGS) entry which is preliminary data.</text>
</comment>
<dbReference type="GO" id="GO:0016757">
    <property type="term" value="F:glycosyltransferase activity"/>
    <property type="evidence" value="ECO:0007669"/>
    <property type="project" value="InterPro"/>
</dbReference>
<reference evidence="2 3" key="1">
    <citation type="journal article" date="2019" name="Nat. Microbiol.">
        <title>Wide diversity of methane and short-chain alkane metabolisms in uncultured archaea.</title>
        <authorList>
            <person name="Borrel G."/>
            <person name="Adam P.S."/>
            <person name="McKay L.J."/>
            <person name="Chen L.X."/>
            <person name="Sierra-Garcia I.N."/>
            <person name="Sieber C.M."/>
            <person name="Letourneur Q."/>
            <person name="Ghozlane A."/>
            <person name="Andersen G.L."/>
            <person name="Li W.J."/>
            <person name="Hallam S.J."/>
            <person name="Muyzer G."/>
            <person name="de Oliveira V.M."/>
            <person name="Inskeep W.P."/>
            <person name="Banfield J.F."/>
            <person name="Gribaldo S."/>
        </authorList>
    </citation>
    <scope>NUCLEOTIDE SEQUENCE [LARGE SCALE GENOMIC DNA]</scope>
    <source>
        <strain evidence="2">NM1b</strain>
    </source>
</reference>
<evidence type="ECO:0000313" key="3">
    <source>
        <dbReference type="Proteomes" id="UP000320766"/>
    </source>
</evidence>
<dbReference type="Proteomes" id="UP000320766">
    <property type="component" value="Unassembled WGS sequence"/>
</dbReference>
<gene>
    <name evidence="2" type="ORF">EF807_08145</name>
</gene>
<dbReference type="SUPFAM" id="SSF53756">
    <property type="entry name" value="UDP-Glycosyltransferase/glycogen phosphorylase"/>
    <property type="match status" value="1"/>
</dbReference>
<dbReference type="PANTHER" id="PTHR45947">
    <property type="entry name" value="SULFOQUINOVOSYL TRANSFERASE SQD2"/>
    <property type="match status" value="1"/>
</dbReference>
<dbReference type="PANTHER" id="PTHR45947:SF3">
    <property type="entry name" value="SULFOQUINOVOSYL TRANSFERASE SQD2"/>
    <property type="match status" value="1"/>
</dbReference>
<accession>A0A520KUN1</accession>
<dbReference type="InterPro" id="IPR001296">
    <property type="entry name" value="Glyco_trans_1"/>
</dbReference>
<dbReference type="EMBL" id="RXIL01000152">
    <property type="protein sequence ID" value="RZN66762.1"/>
    <property type="molecule type" value="Genomic_DNA"/>
</dbReference>
<proteinExistence type="predicted"/>
<keyword evidence="2" id="KW-0808">Transferase</keyword>
<dbReference type="AlphaFoldDB" id="A0A520KUN1"/>
<name>A0A520KUN1_9EURY</name>
<feature type="domain" description="Glycosyl transferase family 1" evidence="1">
    <location>
        <begin position="26"/>
        <end position="116"/>
    </location>
</feature>
<dbReference type="Gene3D" id="3.40.50.2000">
    <property type="entry name" value="Glycogen Phosphorylase B"/>
    <property type="match status" value="1"/>
</dbReference>